<evidence type="ECO:0000313" key="2">
    <source>
        <dbReference type="EMBL" id="VYS58277.1"/>
    </source>
</evidence>
<name>A0A5S9XEQ0_ARATH</name>
<proteinExistence type="predicted"/>
<dbReference type="OrthoDB" id="10272022at2759"/>
<dbReference type="AlphaFoldDB" id="A0A5S9XEQ0"/>
<accession>A0A5S9XEQ0</accession>
<evidence type="ECO:0000313" key="3">
    <source>
        <dbReference type="Proteomes" id="UP000426265"/>
    </source>
</evidence>
<dbReference type="EMBL" id="CACSHJ010000089">
    <property type="protein sequence ID" value="CAA0383353.1"/>
    <property type="molecule type" value="Genomic_DNA"/>
</dbReference>
<reference evidence="1 4" key="1">
    <citation type="submission" date="2019-12" db="EMBL/GenBank/DDBJ databases">
        <authorList>
            <person name="Jiao W.-B."/>
            <person name="Schneeberger K."/>
        </authorList>
    </citation>
    <scope>NUCLEOTIDE SEQUENCE [LARGE SCALE GENOMIC DNA]</scope>
    <source>
        <strain evidence="3">cv. An-1</strain>
        <strain evidence="4">cv. C24</strain>
    </source>
</reference>
<protein>
    <submittedName>
        <fullName evidence="1">Uncharacterized protein</fullName>
    </submittedName>
</protein>
<evidence type="ECO:0000313" key="4">
    <source>
        <dbReference type="Proteomes" id="UP000434276"/>
    </source>
</evidence>
<organism evidence="1 4">
    <name type="scientific">Arabidopsis thaliana</name>
    <name type="common">Mouse-ear cress</name>
    <dbReference type="NCBI Taxonomy" id="3702"/>
    <lineage>
        <taxon>Eukaryota</taxon>
        <taxon>Viridiplantae</taxon>
        <taxon>Streptophyta</taxon>
        <taxon>Embryophyta</taxon>
        <taxon>Tracheophyta</taxon>
        <taxon>Spermatophyta</taxon>
        <taxon>Magnoliopsida</taxon>
        <taxon>eudicotyledons</taxon>
        <taxon>Gunneridae</taxon>
        <taxon>Pentapetalae</taxon>
        <taxon>rosids</taxon>
        <taxon>malvids</taxon>
        <taxon>Brassicales</taxon>
        <taxon>Brassicaceae</taxon>
        <taxon>Camelineae</taxon>
        <taxon>Arabidopsis</taxon>
    </lineage>
</organism>
<evidence type="ECO:0000313" key="1">
    <source>
        <dbReference type="EMBL" id="CAA0383353.1"/>
    </source>
</evidence>
<dbReference type="Proteomes" id="UP000426265">
    <property type="component" value="Unassembled WGS sequence"/>
</dbReference>
<dbReference type="Proteomes" id="UP000434276">
    <property type="component" value="Unassembled WGS sequence"/>
</dbReference>
<gene>
    <name evidence="2" type="ORF">AN1_LOCUS13724</name>
    <name evidence="1" type="ORF">C24_LOCUS13565</name>
</gene>
<dbReference type="EMBL" id="CACRSJ010000106">
    <property type="protein sequence ID" value="VYS58277.1"/>
    <property type="molecule type" value="Genomic_DNA"/>
</dbReference>
<sequence length="51" mass="5658">MTKTDSASTNPTCMTTNRKLIGDVMAPMVFGVYQQHKIFPLILSLTCALMH</sequence>
<accession>A0A654F9S1</accession>